<organism evidence="1 2">
    <name type="scientific">Paenibacillus allorhizoplanae</name>
    <dbReference type="NCBI Taxonomy" id="2905648"/>
    <lineage>
        <taxon>Bacteria</taxon>
        <taxon>Bacillati</taxon>
        <taxon>Bacillota</taxon>
        <taxon>Bacilli</taxon>
        <taxon>Bacillales</taxon>
        <taxon>Paenibacillaceae</taxon>
        <taxon>Paenibacillus</taxon>
    </lineage>
</organism>
<proteinExistence type="predicted"/>
<dbReference type="RefSeq" id="WP_236293072.1">
    <property type="nucleotide sequence ID" value="NZ_CAKMMW010000038.1"/>
</dbReference>
<keyword evidence="2" id="KW-1185">Reference proteome</keyword>
<evidence type="ECO:0000313" key="1">
    <source>
        <dbReference type="EMBL" id="CAH1230635.1"/>
    </source>
</evidence>
<protein>
    <recommendedName>
        <fullName evidence="3">Group-specific protein</fullName>
    </recommendedName>
</protein>
<dbReference type="EMBL" id="CAKMMW010000038">
    <property type="protein sequence ID" value="CAH1230635.1"/>
    <property type="molecule type" value="Genomic_DNA"/>
</dbReference>
<evidence type="ECO:0008006" key="3">
    <source>
        <dbReference type="Google" id="ProtNLM"/>
    </source>
</evidence>
<reference evidence="1" key="1">
    <citation type="submission" date="2022-01" db="EMBL/GenBank/DDBJ databases">
        <authorList>
            <person name="Criscuolo A."/>
        </authorList>
    </citation>
    <scope>NUCLEOTIDE SEQUENCE</scope>
    <source>
        <strain evidence="1">CIP111891</strain>
    </source>
</reference>
<accession>A0ABN8H9T7</accession>
<gene>
    <name evidence="1" type="ORF">PAECIP111891_06705</name>
</gene>
<name>A0ABN8H9T7_9BACL</name>
<evidence type="ECO:0000313" key="2">
    <source>
        <dbReference type="Proteomes" id="UP000838821"/>
    </source>
</evidence>
<sequence length="73" mass="8571">MNELLSKLQSVGEEKKDGHKLLCDHLRELTFELFTTCKKGNSGIYHAIDSFEREPELLKRIEKLENELKLIRN</sequence>
<dbReference type="Proteomes" id="UP000838821">
    <property type="component" value="Unassembled WGS sequence"/>
</dbReference>
<comment type="caution">
    <text evidence="1">The sequence shown here is derived from an EMBL/GenBank/DDBJ whole genome shotgun (WGS) entry which is preliminary data.</text>
</comment>